<reference evidence="1 2" key="1">
    <citation type="journal article" date="2022" name="DNA Res.">
        <title>Chromosomal-level genome assembly of the orchid tree Bauhinia variegata (Leguminosae; Cercidoideae) supports the allotetraploid origin hypothesis of Bauhinia.</title>
        <authorList>
            <person name="Zhong Y."/>
            <person name="Chen Y."/>
            <person name="Zheng D."/>
            <person name="Pang J."/>
            <person name="Liu Y."/>
            <person name="Luo S."/>
            <person name="Meng S."/>
            <person name="Qian L."/>
            <person name="Wei D."/>
            <person name="Dai S."/>
            <person name="Zhou R."/>
        </authorList>
    </citation>
    <scope>NUCLEOTIDE SEQUENCE [LARGE SCALE GENOMIC DNA]</scope>
    <source>
        <strain evidence="1">BV-YZ2020</strain>
    </source>
</reference>
<keyword evidence="2" id="KW-1185">Reference proteome</keyword>
<name>A0ACB9MUZ0_BAUVA</name>
<proteinExistence type="predicted"/>
<accession>A0ACB9MUZ0</accession>
<organism evidence="1 2">
    <name type="scientific">Bauhinia variegata</name>
    <name type="common">Purple orchid tree</name>
    <name type="synonym">Phanera variegata</name>
    <dbReference type="NCBI Taxonomy" id="167791"/>
    <lineage>
        <taxon>Eukaryota</taxon>
        <taxon>Viridiplantae</taxon>
        <taxon>Streptophyta</taxon>
        <taxon>Embryophyta</taxon>
        <taxon>Tracheophyta</taxon>
        <taxon>Spermatophyta</taxon>
        <taxon>Magnoliopsida</taxon>
        <taxon>eudicotyledons</taxon>
        <taxon>Gunneridae</taxon>
        <taxon>Pentapetalae</taxon>
        <taxon>rosids</taxon>
        <taxon>fabids</taxon>
        <taxon>Fabales</taxon>
        <taxon>Fabaceae</taxon>
        <taxon>Cercidoideae</taxon>
        <taxon>Cercideae</taxon>
        <taxon>Bauhiniinae</taxon>
        <taxon>Bauhinia</taxon>
    </lineage>
</organism>
<dbReference type="Proteomes" id="UP000828941">
    <property type="component" value="Chromosome 8"/>
</dbReference>
<sequence length="534" mass="60207">MADIRVSRVEPGPTKIKNVPIAVTPEGFWCCPSPVVFQKSLKTQNPLNKPKPSSPPPKTNAQKKPVPVTERRPPPAPSRSVVSDDQQCTDSERPPVSTSAATERAPRPKIENLPRKVAIEFGEPGTCDLKVVLFGKQGFCVKLSVHKDVLKEKSSFFADKLSEQSGLPSLQIDDCEDVEIYVETVGLMYCKEMKQRLMKQSVSRILRILKIAEYLGFTTCIQACLEFLEAVPWVGEEEEEKVVSTVLRLQGESIGVNPVLKRVSSDISNAPKDTLSHIIELVLKSNEERGRREMKSIVLKLLRENNNSLPSHAGSADMCNEMIYRSCRDCLDSISCLFKQAAEPEFENKPNNEREPVVKHITLQADNLSWLLEILVDKQAADEFAVMWANQQELSILHAKLPIVSRYHISCISARLYVGIGRGELLPSKDTRQLLLQTWLQPLINDYTWLQHGCRSFDRKLVEEGIGRTILTLPLEDQQSILLSWLGTFLKTGDNCPNLQRAFEVWWRRTFIRPYVEGQGNVTFSESDPSTLSK</sequence>
<evidence type="ECO:0000313" key="1">
    <source>
        <dbReference type="EMBL" id="KAI4327536.1"/>
    </source>
</evidence>
<comment type="caution">
    <text evidence="1">The sequence shown here is derived from an EMBL/GenBank/DDBJ whole genome shotgun (WGS) entry which is preliminary data.</text>
</comment>
<evidence type="ECO:0000313" key="2">
    <source>
        <dbReference type="Proteomes" id="UP000828941"/>
    </source>
</evidence>
<protein>
    <submittedName>
        <fullName evidence="1">Uncharacterized protein</fullName>
    </submittedName>
</protein>
<gene>
    <name evidence="1" type="ORF">L6164_019985</name>
</gene>
<dbReference type="EMBL" id="CM039433">
    <property type="protein sequence ID" value="KAI4327536.1"/>
    <property type="molecule type" value="Genomic_DNA"/>
</dbReference>